<comment type="caution">
    <text evidence="2">The sequence shown here is derived from an EMBL/GenBank/DDBJ whole genome shotgun (WGS) entry which is preliminary data.</text>
</comment>
<name>A0A2S7SXW1_9BACT</name>
<dbReference type="RefSeq" id="WP_105038642.1">
    <property type="nucleotide sequence ID" value="NZ_PPSL01000002.1"/>
</dbReference>
<gene>
    <name evidence="2" type="ORF">CJD36_008180</name>
</gene>
<keyword evidence="1" id="KW-0472">Membrane</keyword>
<dbReference type="Proteomes" id="UP000239872">
    <property type="component" value="Unassembled WGS sequence"/>
</dbReference>
<reference evidence="2 3" key="1">
    <citation type="submission" date="2018-01" db="EMBL/GenBank/DDBJ databases">
        <title>A novel member of the phylum Bacteroidetes isolated from glacier ice.</title>
        <authorList>
            <person name="Liu Q."/>
            <person name="Xin Y.-H."/>
        </authorList>
    </citation>
    <scope>NUCLEOTIDE SEQUENCE [LARGE SCALE GENOMIC DNA]</scope>
    <source>
        <strain evidence="2 3">RB1R16</strain>
    </source>
</reference>
<sequence length="74" mass="7756">MKILRVLGIAILLIATFLGCVGVSMDTTVMTNGGDSVYNTGLIAAKSNTINVAGYLAIIAVLIIGKTIPTRYKQ</sequence>
<feature type="transmembrane region" description="Helical" evidence="1">
    <location>
        <begin position="49"/>
        <end position="68"/>
    </location>
</feature>
<dbReference type="AlphaFoldDB" id="A0A2S7SXW1"/>
<evidence type="ECO:0000313" key="3">
    <source>
        <dbReference type="Proteomes" id="UP000239872"/>
    </source>
</evidence>
<proteinExistence type="predicted"/>
<evidence type="ECO:0000256" key="1">
    <source>
        <dbReference type="SAM" id="Phobius"/>
    </source>
</evidence>
<accession>A0A2S7SXW1</accession>
<evidence type="ECO:0000313" key="2">
    <source>
        <dbReference type="EMBL" id="PQJ11762.1"/>
    </source>
</evidence>
<dbReference type="PROSITE" id="PS51257">
    <property type="entry name" value="PROKAR_LIPOPROTEIN"/>
    <property type="match status" value="1"/>
</dbReference>
<organism evidence="2 3">
    <name type="scientific">Flavipsychrobacter stenotrophus</name>
    <dbReference type="NCBI Taxonomy" id="2077091"/>
    <lineage>
        <taxon>Bacteria</taxon>
        <taxon>Pseudomonadati</taxon>
        <taxon>Bacteroidota</taxon>
        <taxon>Chitinophagia</taxon>
        <taxon>Chitinophagales</taxon>
        <taxon>Chitinophagaceae</taxon>
        <taxon>Flavipsychrobacter</taxon>
    </lineage>
</organism>
<keyword evidence="3" id="KW-1185">Reference proteome</keyword>
<keyword evidence="1" id="KW-1133">Transmembrane helix</keyword>
<keyword evidence="1" id="KW-0812">Transmembrane</keyword>
<dbReference type="EMBL" id="PPSL01000002">
    <property type="protein sequence ID" value="PQJ11762.1"/>
    <property type="molecule type" value="Genomic_DNA"/>
</dbReference>
<protein>
    <submittedName>
        <fullName evidence="2">Uncharacterized protein</fullName>
    </submittedName>
</protein>